<evidence type="ECO:0000313" key="10">
    <source>
        <dbReference type="Proteomes" id="UP000535838"/>
    </source>
</evidence>
<dbReference type="RefSeq" id="WP_185120204.1">
    <property type="nucleotide sequence ID" value="NZ_JACJVQ010000008.1"/>
</dbReference>
<dbReference type="SUPFAM" id="SSF158472">
    <property type="entry name" value="HAMP domain-like"/>
    <property type="match status" value="1"/>
</dbReference>
<evidence type="ECO:0000256" key="4">
    <source>
        <dbReference type="ARBA" id="ARBA00022679"/>
    </source>
</evidence>
<evidence type="ECO:0000256" key="5">
    <source>
        <dbReference type="ARBA" id="ARBA00022777"/>
    </source>
</evidence>
<evidence type="ECO:0000256" key="7">
    <source>
        <dbReference type="SAM" id="Phobius"/>
    </source>
</evidence>
<dbReference type="PANTHER" id="PTHR34220:SF7">
    <property type="entry name" value="SENSOR HISTIDINE KINASE YPDA"/>
    <property type="match status" value="1"/>
</dbReference>
<dbReference type="InterPro" id="IPR050640">
    <property type="entry name" value="Bact_2-comp_sensor_kinase"/>
</dbReference>
<feature type="domain" description="HAMP" evidence="8">
    <location>
        <begin position="304"/>
        <end position="357"/>
    </location>
</feature>
<dbReference type="Pfam" id="PF06580">
    <property type="entry name" value="His_kinase"/>
    <property type="match status" value="1"/>
</dbReference>
<dbReference type="GO" id="GO:0005886">
    <property type="term" value="C:plasma membrane"/>
    <property type="evidence" value="ECO:0007669"/>
    <property type="project" value="UniProtKB-SubCell"/>
</dbReference>
<dbReference type="GO" id="GO:0000155">
    <property type="term" value="F:phosphorelay sensor kinase activity"/>
    <property type="evidence" value="ECO:0007669"/>
    <property type="project" value="InterPro"/>
</dbReference>
<keyword evidence="2" id="KW-1003">Cell membrane</keyword>
<dbReference type="AlphaFoldDB" id="A0A841SWI4"/>
<reference evidence="9 10" key="1">
    <citation type="submission" date="2020-08" db="EMBL/GenBank/DDBJ databases">
        <title>Cohnella phylogeny.</title>
        <authorList>
            <person name="Dunlap C."/>
        </authorList>
    </citation>
    <scope>NUCLEOTIDE SEQUENCE [LARGE SCALE GENOMIC DNA]</scope>
    <source>
        <strain evidence="9 10">DSM 25241</strain>
    </source>
</reference>
<evidence type="ECO:0000256" key="1">
    <source>
        <dbReference type="ARBA" id="ARBA00004651"/>
    </source>
</evidence>
<dbReference type="Gene3D" id="3.30.565.10">
    <property type="entry name" value="Histidine kinase-like ATPase, C-terminal domain"/>
    <property type="match status" value="1"/>
</dbReference>
<protein>
    <submittedName>
        <fullName evidence="9">Sensor histidine kinase</fullName>
    </submittedName>
</protein>
<dbReference type="InterPro" id="IPR003660">
    <property type="entry name" value="HAMP_dom"/>
</dbReference>
<comment type="caution">
    <text evidence="9">The sequence shown here is derived from an EMBL/GenBank/DDBJ whole genome shotgun (WGS) entry which is preliminary data.</text>
</comment>
<dbReference type="InterPro" id="IPR003594">
    <property type="entry name" value="HATPase_dom"/>
</dbReference>
<keyword evidence="4" id="KW-0808">Transferase</keyword>
<keyword evidence="3" id="KW-0597">Phosphoprotein</keyword>
<evidence type="ECO:0000256" key="6">
    <source>
        <dbReference type="ARBA" id="ARBA00023136"/>
    </source>
</evidence>
<dbReference type="EMBL" id="JACJVQ010000008">
    <property type="protein sequence ID" value="MBB6634986.1"/>
    <property type="molecule type" value="Genomic_DNA"/>
</dbReference>
<name>A0A841SWI4_9BACL</name>
<dbReference type="InterPro" id="IPR036890">
    <property type="entry name" value="HATPase_C_sf"/>
</dbReference>
<dbReference type="Pfam" id="PF02518">
    <property type="entry name" value="HATPase_c"/>
    <property type="match status" value="1"/>
</dbReference>
<keyword evidence="5 9" id="KW-0418">Kinase</keyword>
<feature type="transmembrane region" description="Helical" evidence="7">
    <location>
        <begin position="283"/>
        <end position="302"/>
    </location>
</feature>
<accession>A0A841SWI4</accession>
<evidence type="ECO:0000313" key="9">
    <source>
        <dbReference type="EMBL" id="MBB6634986.1"/>
    </source>
</evidence>
<sequence>MRRMFKVPTKLVTLMVLCFIGFNSLFLLISGIVYYSTYSDIANQEIRTAKKELLDVSSEKLSSYVSGIQDTARFIVTNALVQNYLSDPPESRFDFVTKSRDLYEEFLKLASVRTGLHSIELYTDWIGANKPFQDRFLHPLKDAEEEGWLARMNRSDGFWLAAHADPALPEGERMVGYVQKIYGNRGTSVGMIKINIPEADLLKQLTKDAASDSFIVRDSGGNYVASVLPEGLTADPASGEFEKSLSGTNYSLIRSDSGTEYWEVQQLISKDVFQKNGNRIQNIIIVLLSALIVLSIPLALWVSKKLTSPIHRIVDGMKTVEKGDFNVRVEAVTSTQEYFFMTASFNRMVQRLKDLIGRLNEEHRNRRESEIQLLQSHIKPHFLYNTLDLIHWKALDHGAQEISQMVLQLSKLFRLGLSNGNWYATVRDELAHARCYMAIQGYRNKFPIDYGEEVPRELLDCLVPKIILQPFLENAVIHGFRQKKEDAAIRVSFELRENGADRQMVVAVADNGCGLPEGFDNKQKRGIGIRNIEDRIQLYCGPRYGVKVMPGEEGGTTVVMTLPLIRDEEELEQLKRGLSHEYDSLGG</sequence>
<dbReference type="Gene3D" id="6.10.340.10">
    <property type="match status" value="1"/>
</dbReference>
<gene>
    <name evidence="9" type="ORF">H7B67_12770</name>
</gene>
<evidence type="ECO:0000259" key="8">
    <source>
        <dbReference type="PROSITE" id="PS50885"/>
    </source>
</evidence>
<feature type="transmembrane region" description="Helical" evidence="7">
    <location>
        <begin position="12"/>
        <end position="35"/>
    </location>
</feature>
<proteinExistence type="predicted"/>
<dbReference type="PROSITE" id="PS50885">
    <property type="entry name" value="HAMP"/>
    <property type="match status" value="1"/>
</dbReference>
<dbReference type="PANTHER" id="PTHR34220">
    <property type="entry name" value="SENSOR HISTIDINE KINASE YPDA"/>
    <property type="match status" value="1"/>
</dbReference>
<dbReference type="CDD" id="cd06225">
    <property type="entry name" value="HAMP"/>
    <property type="match status" value="1"/>
</dbReference>
<evidence type="ECO:0000256" key="3">
    <source>
        <dbReference type="ARBA" id="ARBA00022553"/>
    </source>
</evidence>
<evidence type="ECO:0000256" key="2">
    <source>
        <dbReference type="ARBA" id="ARBA00022475"/>
    </source>
</evidence>
<dbReference type="Pfam" id="PF00672">
    <property type="entry name" value="HAMP"/>
    <property type="match status" value="1"/>
</dbReference>
<dbReference type="SMART" id="SM00304">
    <property type="entry name" value="HAMP"/>
    <property type="match status" value="1"/>
</dbReference>
<dbReference type="Proteomes" id="UP000535838">
    <property type="component" value="Unassembled WGS sequence"/>
</dbReference>
<comment type="subcellular location">
    <subcellularLocation>
        <location evidence="1">Cell membrane</location>
        <topology evidence="1">Multi-pass membrane protein</topology>
    </subcellularLocation>
</comment>
<organism evidence="9 10">
    <name type="scientific">Cohnella thailandensis</name>
    <dbReference type="NCBI Taxonomy" id="557557"/>
    <lineage>
        <taxon>Bacteria</taxon>
        <taxon>Bacillati</taxon>
        <taxon>Bacillota</taxon>
        <taxon>Bacilli</taxon>
        <taxon>Bacillales</taxon>
        <taxon>Paenibacillaceae</taxon>
        <taxon>Cohnella</taxon>
    </lineage>
</organism>
<keyword evidence="10" id="KW-1185">Reference proteome</keyword>
<keyword evidence="7" id="KW-1133">Transmembrane helix</keyword>
<keyword evidence="6 7" id="KW-0472">Membrane</keyword>
<keyword evidence="7" id="KW-0812">Transmembrane</keyword>
<dbReference type="SUPFAM" id="SSF55874">
    <property type="entry name" value="ATPase domain of HSP90 chaperone/DNA topoisomerase II/histidine kinase"/>
    <property type="match status" value="1"/>
</dbReference>
<dbReference type="InterPro" id="IPR010559">
    <property type="entry name" value="Sig_transdc_His_kin_internal"/>
</dbReference>